<protein>
    <submittedName>
        <fullName evidence="1">Uncharacterized protein</fullName>
    </submittedName>
</protein>
<comment type="caution">
    <text evidence="1">The sequence shown here is derived from an EMBL/GenBank/DDBJ whole genome shotgun (WGS) entry which is preliminary data.</text>
</comment>
<proteinExistence type="predicted"/>
<reference evidence="1" key="1">
    <citation type="submission" date="2022-01" db="EMBL/GenBank/DDBJ databases">
        <title>Genome sequnece data of strain Bradyrhizobium sp. nov.</title>
        <authorList>
            <person name="Zhang J."/>
        </authorList>
    </citation>
    <scope>NUCLEOTIDE SEQUENCE</scope>
    <source>
        <strain evidence="2">WYCCWR 12774</strain>
        <strain evidence="1">WYCCWR 13023</strain>
    </source>
</reference>
<organism evidence="1 4">
    <name type="scientific">Bradyrhizobium zhengyangense</name>
    <dbReference type="NCBI Taxonomy" id="2911009"/>
    <lineage>
        <taxon>Bacteria</taxon>
        <taxon>Pseudomonadati</taxon>
        <taxon>Pseudomonadota</taxon>
        <taxon>Alphaproteobacteria</taxon>
        <taxon>Hyphomicrobiales</taxon>
        <taxon>Nitrobacteraceae</taxon>
        <taxon>Bradyrhizobium</taxon>
    </lineage>
</organism>
<dbReference type="AlphaFoldDB" id="A0A9X1RCL7"/>
<dbReference type="EMBL" id="JAKLUA010000009">
    <property type="protein sequence ID" value="MCG2670343.1"/>
    <property type="molecule type" value="Genomic_DNA"/>
</dbReference>
<evidence type="ECO:0000313" key="2">
    <source>
        <dbReference type="EMBL" id="MCG2670343.1"/>
    </source>
</evidence>
<dbReference type="Proteomes" id="UP001139012">
    <property type="component" value="Unassembled WGS sequence"/>
</dbReference>
<dbReference type="Proteomes" id="UP001139054">
    <property type="component" value="Unassembled WGS sequence"/>
</dbReference>
<accession>A0A9X1RCL7</accession>
<evidence type="ECO:0000313" key="1">
    <source>
        <dbReference type="EMBL" id="MCG2628224.1"/>
    </source>
</evidence>
<dbReference type="RefSeq" id="WP_128930016.1">
    <property type="nucleotide sequence ID" value="NZ_JAKLTY010000009.1"/>
</dbReference>
<sequence>MAKLFVAEGGVPLHGYPKDWDGLVAFCRDFESRERSVTERGNLIVNALFDQFSYRYFPPGLRWLGHQMLRSMALPSTLKAHGIPPAHPLAQVLIPRSLGCVAWIAKTLLPDPRISYMEQRSSMPAENRKKLRNRINVLDEQFPSYFIGRHAEDQAWAGCPYHAALKCTWTIRPRRSGEGS</sequence>
<dbReference type="EMBL" id="JAKLTY010000009">
    <property type="protein sequence ID" value="MCG2628224.1"/>
    <property type="molecule type" value="Genomic_DNA"/>
</dbReference>
<name>A0A9X1RCL7_9BRAD</name>
<evidence type="ECO:0000313" key="3">
    <source>
        <dbReference type="Proteomes" id="UP001139012"/>
    </source>
</evidence>
<gene>
    <name evidence="2" type="ORF">L6637_25580</name>
    <name evidence="1" type="ORF">L6654_16445</name>
</gene>
<keyword evidence="3" id="KW-1185">Reference proteome</keyword>
<evidence type="ECO:0000313" key="4">
    <source>
        <dbReference type="Proteomes" id="UP001139054"/>
    </source>
</evidence>